<feature type="region of interest" description="Disordered" evidence="1">
    <location>
        <begin position="369"/>
        <end position="397"/>
    </location>
</feature>
<feature type="compositionally biased region" description="Polar residues" evidence="1">
    <location>
        <begin position="849"/>
        <end position="861"/>
    </location>
</feature>
<feature type="region of interest" description="Disordered" evidence="1">
    <location>
        <begin position="84"/>
        <end position="108"/>
    </location>
</feature>
<dbReference type="Proteomes" id="UP001365542">
    <property type="component" value="Unassembled WGS sequence"/>
</dbReference>
<organism evidence="2 3">
    <name type="scientific">Orbilia ellipsospora</name>
    <dbReference type="NCBI Taxonomy" id="2528407"/>
    <lineage>
        <taxon>Eukaryota</taxon>
        <taxon>Fungi</taxon>
        <taxon>Dikarya</taxon>
        <taxon>Ascomycota</taxon>
        <taxon>Pezizomycotina</taxon>
        <taxon>Orbiliomycetes</taxon>
        <taxon>Orbiliales</taxon>
        <taxon>Orbiliaceae</taxon>
        <taxon>Orbilia</taxon>
    </lineage>
</organism>
<feature type="region of interest" description="Disordered" evidence="1">
    <location>
        <begin position="816"/>
        <end position="835"/>
    </location>
</feature>
<evidence type="ECO:0000256" key="1">
    <source>
        <dbReference type="SAM" id="MobiDB-lite"/>
    </source>
</evidence>
<comment type="caution">
    <text evidence="2">The sequence shown here is derived from an EMBL/GenBank/DDBJ whole genome shotgun (WGS) entry which is preliminary data.</text>
</comment>
<feature type="region of interest" description="Disordered" evidence="1">
    <location>
        <begin position="880"/>
        <end position="930"/>
    </location>
</feature>
<feature type="compositionally biased region" description="Basic and acidic residues" evidence="1">
    <location>
        <begin position="817"/>
        <end position="829"/>
    </location>
</feature>
<feature type="region of interest" description="Disordered" evidence="1">
    <location>
        <begin position="310"/>
        <end position="350"/>
    </location>
</feature>
<gene>
    <name evidence="2" type="ORF">TWF694_006713</name>
</gene>
<sequence>MSDKKQEKPDDWLSFLEGMGLPELDAAAATAVESEPVPQQQQGVLPLNPRAAEYVLIGPQDPHVFPQPLAGVPPQHHPQYSQYQHYQHYSQQQPSSAPLLQSQATPHQVQGYQGYYPAPLPPQNRQQYYPHRFPQSHLQASSHFQGQPFSHTQGQALYPYSYPAPPVGVFSVGPAPTFNYPPPHYIPPNLSHQQNQSVPWRNTLQHSPTSGTVIPAQNQQAQPAPLVHPKPSRSRPTILLSSPERAVEIADFGPQKPASLKKQVFSPEPPVTGPATGPAIETVVAESANLEERSSLSPLQLEQTPGSITISQQMSSQQDLAFASRRSSKRNGDLAMDPQGESSSAQMQLERHTSIQSLIPATYSLGTVSQTSEKPNIPMKKKAKTFKSKNTSRESFVLSQTTGNKAGPMQMSQSERGNPIAKGNTEGDIITAAGSSMILSSSMFAGLSAGTSNTPGITQEFSQTRDSVMQDVEPSQKSTSKPKKSFSAAQVDYLQRKYEEEARTLNPSQREELVTTLSSSSKLTVTSSQIDKSSQIITADPEILPDAQALKSSTKKTLSNLAKNSALKTTTGVSGTKFGEGSTTTVVTSATLVSSTVSGAARKSKAPGKIILPGPDPIFMQNPPIIEQPFAVKNPPKSPTPSNRSNAADKLQENQKPASKGAWNLSGERLSSLREFMLTDESHSATAELLERANAPYTKETILNEETVAGSSITKSRRKPKAMPNQKPVESSASLYEKAKKLRKLAEDLRKAKADGPARDALLKAEAAGKEATEREKLEKASKSQNALWDYIHEELKEPDEREFFNLATQLMAKSATKKEERKSKEKVTTTKKTTTTVARPSCTVFPNGPTSTNFDTSSLPSQGAEDWNALFNSYLGLAPGDSIATPEEARLSQEKIDREQREKESEKKEKGKRSEKGKEKVVTEVESVDTSSSINMWLGALEDPGNPEELGLNELEACFEEMWGTGGGGPPTVLAFAVGGEVEGEGVVNPAATSPLTPLRRESTPWMDLPPSIEALGDLTVPRTPMGRPPPPTTPRPSSSSLPTTRRVTRSQGSLMDFDTMSISSGLSAGSGRSEGRRGTRSLNTSFIARNHDIRGGFGEGEGEGAGEDDVEML</sequence>
<name>A0AAV9XMB3_9PEZI</name>
<feature type="compositionally biased region" description="Basic and acidic residues" evidence="1">
    <location>
        <begin position="888"/>
        <end position="924"/>
    </location>
</feature>
<feature type="compositionally biased region" description="Acidic residues" evidence="1">
    <location>
        <begin position="1102"/>
        <end position="1115"/>
    </location>
</feature>
<feature type="region of interest" description="Disordered" evidence="1">
    <location>
        <begin position="840"/>
        <end position="861"/>
    </location>
</feature>
<protein>
    <submittedName>
        <fullName evidence="2">Uncharacterized protein</fullName>
    </submittedName>
</protein>
<feature type="compositionally biased region" description="Low complexity" evidence="1">
    <location>
        <begin position="84"/>
        <end position="104"/>
    </location>
</feature>
<evidence type="ECO:0000313" key="3">
    <source>
        <dbReference type="Proteomes" id="UP001365542"/>
    </source>
</evidence>
<accession>A0AAV9XMB3</accession>
<feature type="region of interest" description="Disordered" evidence="1">
    <location>
        <begin position="455"/>
        <end position="487"/>
    </location>
</feature>
<feature type="region of interest" description="Disordered" evidence="1">
    <location>
        <begin position="628"/>
        <end position="662"/>
    </location>
</feature>
<evidence type="ECO:0000313" key="2">
    <source>
        <dbReference type="EMBL" id="KAK6542771.1"/>
    </source>
</evidence>
<proteinExistence type="predicted"/>
<dbReference type="AlphaFoldDB" id="A0AAV9XMB3"/>
<keyword evidence="3" id="KW-1185">Reference proteome</keyword>
<feature type="compositionally biased region" description="Polar residues" evidence="1">
    <location>
        <begin position="455"/>
        <end position="467"/>
    </location>
</feature>
<reference evidence="2 3" key="1">
    <citation type="submission" date="2019-10" db="EMBL/GenBank/DDBJ databases">
        <authorList>
            <person name="Palmer J.M."/>
        </authorList>
    </citation>
    <scope>NUCLEOTIDE SEQUENCE [LARGE SCALE GENOMIC DNA]</scope>
    <source>
        <strain evidence="2 3">TWF694</strain>
    </source>
</reference>
<feature type="region of interest" description="Disordered" evidence="1">
    <location>
        <begin position="708"/>
        <end position="732"/>
    </location>
</feature>
<dbReference type="EMBL" id="JAVHJO010000002">
    <property type="protein sequence ID" value="KAK6542771.1"/>
    <property type="molecule type" value="Genomic_DNA"/>
</dbReference>
<feature type="region of interest" description="Disordered" evidence="1">
    <location>
        <begin position="989"/>
        <end position="1115"/>
    </location>
</feature>
<feature type="compositionally biased region" description="Low complexity" evidence="1">
    <location>
        <begin position="1037"/>
        <end position="1047"/>
    </location>
</feature>
<feature type="compositionally biased region" description="Low complexity" evidence="1">
    <location>
        <begin position="1063"/>
        <end position="1073"/>
    </location>
</feature>